<keyword evidence="2" id="KW-0732">Signal</keyword>
<comment type="caution">
    <text evidence="3">The sequence shown here is derived from an EMBL/GenBank/DDBJ whole genome shotgun (WGS) entry which is preliminary data.</text>
</comment>
<accession>A0A932YWB1</accession>
<proteinExistence type="predicted"/>
<dbReference type="Proteomes" id="UP000756703">
    <property type="component" value="Unassembled WGS sequence"/>
</dbReference>
<gene>
    <name evidence="3" type="ORF">HY473_00860</name>
</gene>
<feature type="signal peptide" evidence="2">
    <location>
        <begin position="1"/>
        <end position="21"/>
    </location>
</feature>
<feature type="region of interest" description="Disordered" evidence="1">
    <location>
        <begin position="19"/>
        <end position="59"/>
    </location>
</feature>
<sequence length="79" mass="8950">MKRWQRLTAVVSLTLATSALSAEGGPKPPGSVSRTDTDKTQVQQVQKDEANREAEERRKERQRAAIAAFLLLLQQERFR</sequence>
<feature type="compositionally biased region" description="Basic and acidic residues" evidence="1">
    <location>
        <begin position="46"/>
        <end position="59"/>
    </location>
</feature>
<feature type="chain" id="PRO_5036744382" evidence="2">
    <location>
        <begin position="22"/>
        <end position="79"/>
    </location>
</feature>
<reference evidence="3" key="1">
    <citation type="submission" date="2020-07" db="EMBL/GenBank/DDBJ databases">
        <title>Huge and variable diversity of episymbiotic CPR bacteria and DPANN archaea in groundwater ecosystems.</title>
        <authorList>
            <person name="He C.Y."/>
            <person name="Keren R."/>
            <person name="Whittaker M."/>
            <person name="Farag I.F."/>
            <person name="Doudna J."/>
            <person name="Cate J.H.D."/>
            <person name="Banfield J.F."/>
        </authorList>
    </citation>
    <scope>NUCLEOTIDE SEQUENCE</scope>
    <source>
        <strain evidence="3">NC_groundwater_1225_Ag_S-0.1um_56_177</strain>
    </source>
</reference>
<evidence type="ECO:0000313" key="4">
    <source>
        <dbReference type="Proteomes" id="UP000756703"/>
    </source>
</evidence>
<evidence type="ECO:0000256" key="2">
    <source>
        <dbReference type="SAM" id="SignalP"/>
    </source>
</evidence>
<protein>
    <submittedName>
        <fullName evidence="3">Uncharacterized protein</fullName>
    </submittedName>
</protein>
<name>A0A932YWB1_9BACT</name>
<evidence type="ECO:0000256" key="1">
    <source>
        <dbReference type="SAM" id="MobiDB-lite"/>
    </source>
</evidence>
<dbReference type="AlphaFoldDB" id="A0A932YWB1"/>
<organism evidence="3 4">
    <name type="scientific">Candidatus Sungiibacteriota bacterium</name>
    <dbReference type="NCBI Taxonomy" id="2750080"/>
    <lineage>
        <taxon>Bacteria</taxon>
        <taxon>Candidatus Sungiibacteriota</taxon>
    </lineage>
</organism>
<evidence type="ECO:0000313" key="3">
    <source>
        <dbReference type="EMBL" id="MBI4132637.1"/>
    </source>
</evidence>
<dbReference type="EMBL" id="JACQMI010000005">
    <property type="protein sequence ID" value="MBI4132637.1"/>
    <property type="molecule type" value="Genomic_DNA"/>
</dbReference>